<sequence length="233" mass="25120">MSTALTGTPSGAPHRPGTDPSLRPEPAVAAELAGAENLLRRRARETGAAPALPCALTTAAGEFRLRPVRPADLPLLTGWMNDPAVAAYWSLDGPAERTERHVGAQLAGDGRSTPCLGLLDGTPMSYWEVYRADLDPLARHYRARPHDTGIHLLLGPPDARGRGLGSILLTALADHLLRYAPRLVGEPDVRNVPSVRAFRNAGFRRVAELRLPDKRAVLMTRRPAPPTRRTAPA</sequence>
<comment type="function">
    <text evidence="1">Acyltransferase required for the direct transfer of medium- to long-chain fatty acyl moieties from a carrier protein (MbtL) on to the epsilon-amino group of lysine residue in the mycobactin core.</text>
</comment>
<dbReference type="EMBL" id="BAAAXF010000025">
    <property type="protein sequence ID" value="GAA3496624.1"/>
    <property type="molecule type" value="Genomic_DNA"/>
</dbReference>
<dbReference type="SMART" id="SM01006">
    <property type="entry name" value="AlcB"/>
    <property type="match status" value="1"/>
</dbReference>
<comment type="caution">
    <text evidence="8">The sequence shown here is derived from an EMBL/GenBank/DDBJ whole genome shotgun (WGS) entry which is preliminary data.</text>
</comment>
<evidence type="ECO:0000313" key="9">
    <source>
        <dbReference type="Proteomes" id="UP001501455"/>
    </source>
</evidence>
<organism evidence="8 9">
    <name type="scientific">Streptomyces prasinosporus</name>
    <dbReference type="NCBI Taxonomy" id="68256"/>
    <lineage>
        <taxon>Bacteria</taxon>
        <taxon>Bacillati</taxon>
        <taxon>Actinomycetota</taxon>
        <taxon>Actinomycetes</taxon>
        <taxon>Kitasatosporales</taxon>
        <taxon>Streptomycetaceae</taxon>
        <taxon>Streptomyces</taxon>
        <taxon>Streptomyces albogriseolus group</taxon>
    </lineage>
</organism>
<proteinExistence type="predicted"/>
<keyword evidence="4" id="KW-0046">Antibiotic resistance</keyword>
<evidence type="ECO:0000256" key="4">
    <source>
        <dbReference type="ARBA" id="ARBA00023251"/>
    </source>
</evidence>
<dbReference type="InterPro" id="IPR000182">
    <property type="entry name" value="GNAT_dom"/>
</dbReference>
<evidence type="ECO:0000313" key="8">
    <source>
        <dbReference type="EMBL" id="GAA3496624.1"/>
    </source>
</evidence>
<evidence type="ECO:0000259" key="7">
    <source>
        <dbReference type="PROSITE" id="PS51186"/>
    </source>
</evidence>
<dbReference type="Pfam" id="PF13523">
    <property type="entry name" value="Acetyltransf_8"/>
    <property type="match status" value="1"/>
</dbReference>
<evidence type="ECO:0000256" key="6">
    <source>
        <dbReference type="SAM" id="MobiDB-lite"/>
    </source>
</evidence>
<evidence type="ECO:0000256" key="3">
    <source>
        <dbReference type="ARBA" id="ARBA00020586"/>
    </source>
</evidence>
<gene>
    <name evidence="8" type="ORF">GCM10019016_037250</name>
</gene>
<protein>
    <recommendedName>
        <fullName evidence="3">Lysine N-acyltransferase MbtK</fullName>
    </recommendedName>
    <alternativeName>
        <fullName evidence="5">Mycobactin synthase protein K</fullName>
    </alternativeName>
</protein>
<accession>A0ABP6TQ18</accession>
<evidence type="ECO:0000256" key="1">
    <source>
        <dbReference type="ARBA" id="ARBA00003818"/>
    </source>
</evidence>
<dbReference type="PROSITE" id="PS51186">
    <property type="entry name" value="GNAT"/>
    <property type="match status" value="1"/>
</dbReference>
<comment type="pathway">
    <text evidence="2">Siderophore biosynthesis; mycobactin biosynthesis.</text>
</comment>
<dbReference type="Gene3D" id="3.40.630.30">
    <property type="match status" value="1"/>
</dbReference>
<name>A0ABP6TQ18_9ACTN</name>
<dbReference type="PANTHER" id="PTHR31438:SF1">
    <property type="entry name" value="LYSINE N-ACYLTRANSFERASE C17G9.06C-RELATED"/>
    <property type="match status" value="1"/>
</dbReference>
<dbReference type="RefSeq" id="WP_345576756.1">
    <property type="nucleotide sequence ID" value="NZ_BAAAXF010000025.1"/>
</dbReference>
<dbReference type="InterPro" id="IPR016181">
    <property type="entry name" value="Acyl_CoA_acyltransferase"/>
</dbReference>
<dbReference type="PANTHER" id="PTHR31438">
    <property type="entry name" value="LYSINE N-ACYLTRANSFERASE C17G9.06C-RELATED"/>
    <property type="match status" value="1"/>
</dbReference>
<feature type="region of interest" description="Disordered" evidence="6">
    <location>
        <begin position="1"/>
        <end position="24"/>
    </location>
</feature>
<dbReference type="SUPFAM" id="SSF55729">
    <property type="entry name" value="Acyl-CoA N-acyltransferases (Nat)"/>
    <property type="match status" value="1"/>
</dbReference>
<reference evidence="9" key="1">
    <citation type="journal article" date="2019" name="Int. J. Syst. Evol. Microbiol.">
        <title>The Global Catalogue of Microorganisms (GCM) 10K type strain sequencing project: providing services to taxonomists for standard genome sequencing and annotation.</title>
        <authorList>
            <consortium name="The Broad Institute Genomics Platform"/>
            <consortium name="The Broad Institute Genome Sequencing Center for Infectious Disease"/>
            <person name="Wu L."/>
            <person name="Ma J."/>
        </authorList>
    </citation>
    <scope>NUCLEOTIDE SEQUENCE [LARGE SCALE GENOMIC DNA]</scope>
    <source>
        <strain evidence="9">JCM 4816</strain>
    </source>
</reference>
<evidence type="ECO:0000256" key="2">
    <source>
        <dbReference type="ARBA" id="ARBA00005102"/>
    </source>
</evidence>
<keyword evidence="9" id="KW-1185">Reference proteome</keyword>
<feature type="domain" description="N-acetyltransferase" evidence="7">
    <location>
        <begin position="63"/>
        <end position="224"/>
    </location>
</feature>
<evidence type="ECO:0000256" key="5">
    <source>
        <dbReference type="ARBA" id="ARBA00031122"/>
    </source>
</evidence>
<dbReference type="Proteomes" id="UP001501455">
    <property type="component" value="Unassembled WGS sequence"/>
</dbReference>
<dbReference type="InterPro" id="IPR019432">
    <property type="entry name" value="Acyltransferase_MbtK/IucB-like"/>
</dbReference>